<proteinExistence type="predicted"/>
<dbReference type="EMBL" id="WQMT02000011">
    <property type="protein sequence ID" value="KAG9217520.1"/>
    <property type="molecule type" value="Genomic_DNA"/>
</dbReference>
<organism evidence="1 2">
    <name type="scientific">Pleurotus cornucopiae</name>
    <name type="common">Cornucopia mushroom</name>
    <dbReference type="NCBI Taxonomy" id="5321"/>
    <lineage>
        <taxon>Eukaryota</taxon>
        <taxon>Fungi</taxon>
        <taxon>Dikarya</taxon>
        <taxon>Basidiomycota</taxon>
        <taxon>Agaricomycotina</taxon>
        <taxon>Agaricomycetes</taxon>
        <taxon>Agaricomycetidae</taxon>
        <taxon>Agaricales</taxon>
        <taxon>Pleurotineae</taxon>
        <taxon>Pleurotaceae</taxon>
        <taxon>Pleurotus</taxon>
    </lineage>
</organism>
<keyword evidence="2" id="KW-1185">Reference proteome</keyword>
<evidence type="ECO:0000313" key="1">
    <source>
        <dbReference type="EMBL" id="KAG9217520.1"/>
    </source>
</evidence>
<reference evidence="1 2" key="1">
    <citation type="journal article" date="2021" name="Appl. Environ. Microbiol.">
        <title>Genetic linkage and physical mapping for an oyster mushroom Pleurotus cornucopiae and QTL analysis for the trait cap color.</title>
        <authorList>
            <person name="Zhang Y."/>
            <person name="Gao W."/>
            <person name="Sonnenberg A."/>
            <person name="Chen Q."/>
            <person name="Zhang J."/>
            <person name="Huang C."/>
        </authorList>
    </citation>
    <scope>NUCLEOTIDE SEQUENCE [LARGE SCALE GENOMIC DNA]</scope>
    <source>
        <strain evidence="1">CCMSSC00406</strain>
    </source>
</reference>
<name>A0ACB7IH34_PLECO</name>
<evidence type="ECO:0000313" key="2">
    <source>
        <dbReference type="Proteomes" id="UP000824881"/>
    </source>
</evidence>
<sequence length="507" mass="56227">MISRLEKALISVGIRRIALDYSCLTSGASLILAFLRVFYRETTIGNFGSLSAAKSLYSYEDQAVDNSSQVEESIWDGDILAYKQKPISSTQPTKHDAPIVRSSPEARIDNEVEDALDGLKESLSKVSFWSDFARVSYVPRSIQKIPESPDWDHLNGNWEVGRRTFFQYNEETDLMDGAVRRSLEECDSPQGIQIIEDNLTFGSFIDSFINSFRDEFSRLPILSFPLLSQSIPTRSGTEGTQLRDLRFMINDALVLRTYNDMDSALAVPISPSAAWTFPETADKPTVDIYSASAILCSHLESSTLPLRNRSTSLSLTSLLAQLNWRGINRFSHLSGAFLSKTTERFDGSLSVSDISLPANKSPCATLFAISDVTRGLTPEELLAYDKWRSQAPPSFSPGTSFHAPSYPSSEGLLSVKVPTGPSSQTPLQADNCPGRLFTRMTTTTETAAMFDAYASLIHNEITRKPGLVVQSSGLDLDELKELVGDLWTIHDNYHDETLNYDGLDDEE</sequence>
<dbReference type="Proteomes" id="UP000824881">
    <property type="component" value="Unassembled WGS sequence"/>
</dbReference>
<gene>
    <name evidence="1" type="ORF">CCMSSC00406_0008632</name>
</gene>
<comment type="caution">
    <text evidence="1">The sequence shown here is derived from an EMBL/GenBank/DDBJ whole genome shotgun (WGS) entry which is preliminary data.</text>
</comment>
<accession>A0ACB7IH34</accession>
<protein>
    <submittedName>
        <fullName evidence="1">Uncharacterized protein</fullName>
    </submittedName>
</protein>